<dbReference type="GO" id="GO:0097347">
    <property type="term" value="C:TAM protein secretion complex"/>
    <property type="evidence" value="ECO:0007669"/>
    <property type="project" value="TreeGrafter"/>
</dbReference>
<dbReference type="GO" id="GO:0005886">
    <property type="term" value="C:plasma membrane"/>
    <property type="evidence" value="ECO:0007669"/>
    <property type="project" value="InterPro"/>
</dbReference>
<feature type="transmembrane region" description="Helical" evidence="5">
    <location>
        <begin position="32"/>
        <end position="52"/>
    </location>
</feature>
<accession>A0AB35BYZ5</accession>
<comment type="subcellular location">
    <subcellularLocation>
        <location evidence="1">Membrane</location>
        <topology evidence="1">Single-pass membrane protein</topology>
    </subcellularLocation>
</comment>
<dbReference type="InterPro" id="IPR007452">
    <property type="entry name" value="TamB_C"/>
</dbReference>
<evidence type="ECO:0000256" key="3">
    <source>
        <dbReference type="ARBA" id="ARBA00022989"/>
    </source>
</evidence>
<keyword evidence="3 5" id="KW-1133">Transmembrane helix</keyword>
<dbReference type="PANTHER" id="PTHR36985">
    <property type="entry name" value="TRANSLOCATION AND ASSEMBLY MODULE SUBUNIT TAMB"/>
    <property type="match status" value="1"/>
</dbReference>
<evidence type="ECO:0000256" key="4">
    <source>
        <dbReference type="ARBA" id="ARBA00023136"/>
    </source>
</evidence>
<feature type="domain" description="Translocation and assembly module TamB C-terminal" evidence="6">
    <location>
        <begin position="746"/>
        <end position="1093"/>
    </location>
</feature>
<gene>
    <name evidence="7" type="ORF">J7561_07490</name>
</gene>
<dbReference type="GO" id="GO:0009306">
    <property type="term" value="P:protein secretion"/>
    <property type="evidence" value="ECO:0007669"/>
    <property type="project" value="InterPro"/>
</dbReference>
<evidence type="ECO:0000256" key="5">
    <source>
        <dbReference type="SAM" id="Phobius"/>
    </source>
</evidence>
<dbReference type="RefSeq" id="WP_213404159.1">
    <property type="nucleotide sequence ID" value="NZ_JAGIBT010000007.1"/>
</dbReference>
<dbReference type="AlphaFoldDB" id="A0AB35BYZ5"/>
<dbReference type="PANTHER" id="PTHR36985:SF1">
    <property type="entry name" value="TRANSLOCATION AND ASSEMBLY MODULE SUBUNIT TAMB"/>
    <property type="match status" value="1"/>
</dbReference>
<evidence type="ECO:0000256" key="1">
    <source>
        <dbReference type="ARBA" id="ARBA00004167"/>
    </source>
</evidence>
<evidence type="ECO:0000256" key="2">
    <source>
        <dbReference type="ARBA" id="ARBA00022692"/>
    </source>
</evidence>
<name>A0AB35BYZ5_9GAMM</name>
<organism evidence="7 8">
    <name type="scientific">Wohlfahrtiimonas chitiniclastica</name>
    <dbReference type="NCBI Taxonomy" id="400946"/>
    <lineage>
        <taxon>Bacteria</taxon>
        <taxon>Pseudomonadati</taxon>
        <taxon>Pseudomonadota</taxon>
        <taxon>Gammaproteobacteria</taxon>
        <taxon>Cardiobacteriales</taxon>
        <taxon>Ignatzschineriaceae</taxon>
        <taxon>Wohlfahrtiimonas</taxon>
    </lineage>
</organism>
<dbReference type="Pfam" id="PF04357">
    <property type="entry name" value="TamB"/>
    <property type="match status" value="1"/>
</dbReference>
<sequence>MTEESDKKHTVAPTEAAVKPPRKSPWRWLKRFIYVLVGLVVIVVGLIAFILLTESGLKLVNYGLKKSPLNEMVQIDELSGTLWRGIAFDRLYLQLNDDNHIELNHGALAWDLKGLLDRKVVIESVRLKSGDVMLETPGEPTPEDPNAPPFLPFSFERGQLPVDIYIQTVEANDVAVILPDLSVYVESASVKDGEISHTTWAFKDVLYQGLLNIGEEVTLPLNMSASIDADKVNDHINIRLKNATREMRVGDDYFDHAMSLILTGSLNDLTIHDSITFNWPNKLAKPLVIESAIDIRNQADVSWDLTLFNISNQLATTGQWSLSRPTEIQANLDLYLAQLKDAYPDISGALKGDFSIAGDVKKPLLSGDIKGHDIEGFGLILDELTVTAEHNEVQTTNFVAALNNLKFDEFSLQSGKVELYAEKIEQFDIAVTAKNIVDKEKTLIDQMTFTTVGSLETHDIDFKIRSIFNTTDFKGIGHVVTNAEGEQEWTLDINRFDVYSDIIGRYTLLNPAKVVASSGDVSLSQLCLAELPTTICVQGQHHEGNSFGTLAVRRLQPKRINAFLPPEIQVNTTADLVVAGQFKDQKSFNGIVDASLSSGQIRYRMQGYEINVPLTKTQVLVRAKPEAITSTVDVDWGQYLQIHGGGSLDDPFGRQLVKAKIDGNAPTLKWILPIVPQLQKLEGQLTMQAEAAGELSQPKGVEVGFKMGLANGEIYNAEYNTLLKNIALNVVLNKGQPTLNITGGLMAGKGRMTILGDIDLVTLNTNLKLRGDQLLLADSTNVKALVSPNADVTMRNGQLNIQGGLKIPELRFIYKSSDDPRGSVEHVSPDTIVISSKLPAPTDKEQPDFWKKASMNFNISLGDKVSVGAVGFVGKLTGGIDLKKSINEPLMAIGIINIGSGVYNVLGQELTLDKGRIQFTGLNMTNPNIEFQASRVFDNKRTGSKVSVGVRVTGTANNPKLNLFSQPTMPANSIVSYLALGTDVDSLTAIEVLQIAKMAQRIASGEIVTSPEDGFAKSVGLTDFGVMKDLSGNTSLGIGKYLTPNFYVGIGFSIFEESNGAFGIMRYNFLKYFSFDTQVSDEYSTIDLRFSKEI</sequence>
<comment type="caution">
    <text evidence="7">The sequence shown here is derived from an EMBL/GenBank/DDBJ whole genome shotgun (WGS) entry which is preliminary data.</text>
</comment>
<proteinExistence type="predicted"/>
<keyword evidence="2 5" id="KW-0812">Transmembrane</keyword>
<protein>
    <submittedName>
        <fullName evidence="7">Translocation/assembly module TamB domain-containing protein</fullName>
    </submittedName>
</protein>
<evidence type="ECO:0000259" key="6">
    <source>
        <dbReference type="Pfam" id="PF04357"/>
    </source>
</evidence>
<reference evidence="7" key="1">
    <citation type="submission" date="2021-03" db="EMBL/GenBank/DDBJ databases">
        <title>Identification and antibiotic profiling of Wohlfahrtiimonas chitiniclastica, an underestimated human pathogen.</title>
        <authorList>
            <person name="Kopf A."/>
            <person name="Bunk B."/>
            <person name="Coldewey S."/>
            <person name="Gunzer F."/>
            <person name="Riedel T."/>
            <person name="Schroettner P."/>
        </authorList>
    </citation>
    <scope>NUCLEOTIDE SEQUENCE</scope>
    <source>
        <strain evidence="7">DSM 100917</strain>
    </source>
</reference>
<evidence type="ECO:0000313" key="7">
    <source>
        <dbReference type="EMBL" id="MBS7825047.1"/>
    </source>
</evidence>
<dbReference type="EMBL" id="JAGIBU010000006">
    <property type="protein sequence ID" value="MBS7825047.1"/>
    <property type="molecule type" value="Genomic_DNA"/>
</dbReference>
<keyword evidence="4 5" id="KW-0472">Membrane</keyword>
<evidence type="ECO:0000313" key="8">
    <source>
        <dbReference type="Proteomes" id="UP000680020"/>
    </source>
</evidence>
<dbReference type="Proteomes" id="UP000680020">
    <property type="component" value="Unassembled WGS sequence"/>
</dbReference>